<dbReference type="InterPro" id="IPR002585">
    <property type="entry name" value="Cyt-d_ubiquinol_oxidase_su_1"/>
</dbReference>
<evidence type="ECO:0000256" key="9">
    <source>
        <dbReference type="ARBA" id="ARBA00022989"/>
    </source>
</evidence>
<keyword evidence="15" id="KW-1185">Reference proteome</keyword>
<sequence length="479" mass="53855">MDILSNTVALSRMQFALTAIFHMLWPVLTTGLGIYLVIIEGLWLKTRNPDYYYHARFWSKFYVLNFGIGVASGIPMEFQFGTNWAPLSEAIGNFFGSVIGFEASWAFMLEAAFLGIMVFGWERVNPTIHFISTILVAFGANLSTFWILSANSWLQTPAGVEMVDGKFVVLDYFQAIFNPFMFNSFLHMFFATLETSLFVIGGISAWYILKKRNHQFFSKSLKIAIAATIAVAPMQLYIGHLSGEQVYHYQPTKLAAMEAQWETIPAGQSADWSLLAFPNPQTQQNDWEITIPNGLGYILEFKKELSEPVLGLKEWKPEDRPRLLGLIYYSFRIMIAIGFFLAGLMAVTVIQWLRGKLSADNITQQGWLMWGWIISAPLGYIAVEAGWTVRCVGRQPWTVYNEIRTVDAASNLPPENVLTTLVGFAVVYSLLFVTAIYFGSRIIRRGPNLELAIPGGVRPAFDTSPGQFSPDERPAETQG</sequence>
<evidence type="ECO:0000256" key="1">
    <source>
        <dbReference type="ARBA" id="ARBA00004651"/>
    </source>
</evidence>
<dbReference type="PANTHER" id="PTHR30365">
    <property type="entry name" value="CYTOCHROME D UBIQUINOL OXIDASE"/>
    <property type="match status" value="1"/>
</dbReference>
<keyword evidence="10 12" id="KW-0408">Iron</keyword>
<organism evidence="14 15">
    <name type="scientific">Limnospira platensis NIES-46</name>
    <dbReference type="NCBI Taxonomy" id="1236695"/>
    <lineage>
        <taxon>Bacteria</taxon>
        <taxon>Bacillati</taxon>
        <taxon>Cyanobacteriota</taxon>
        <taxon>Cyanophyceae</taxon>
        <taxon>Oscillatoriophycideae</taxon>
        <taxon>Oscillatoriales</taxon>
        <taxon>Sirenicapillariaceae</taxon>
        <taxon>Limnospira</taxon>
    </lineage>
</organism>
<keyword evidence="8 12" id="KW-0249">Electron transport</keyword>
<keyword evidence="4 12" id="KW-1003">Cell membrane</keyword>
<evidence type="ECO:0000256" key="8">
    <source>
        <dbReference type="ARBA" id="ARBA00022982"/>
    </source>
</evidence>
<dbReference type="PIRSF" id="PIRSF006446">
    <property type="entry name" value="Cyt_quinol_oxidase_1"/>
    <property type="match status" value="1"/>
</dbReference>
<keyword evidence="5 12" id="KW-0349">Heme</keyword>
<dbReference type="GeneID" id="301682676"/>
<accession>A0A5M3T7J1</accession>
<evidence type="ECO:0000256" key="12">
    <source>
        <dbReference type="PIRNR" id="PIRNR006446"/>
    </source>
</evidence>
<feature type="transmembrane region" description="Helical" evidence="12">
    <location>
        <begin position="94"/>
        <end position="121"/>
    </location>
</feature>
<evidence type="ECO:0000256" key="7">
    <source>
        <dbReference type="ARBA" id="ARBA00022723"/>
    </source>
</evidence>
<proteinExistence type="inferred from homology"/>
<evidence type="ECO:0000256" key="11">
    <source>
        <dbReference type="ARBA" id="ARBA00023136"/>
    </source>
</evidence>
<dbReference type="PANTHER" id="PTHR30365:SF14">
    <property type="entry name" value="CYTOCHROME BD MENAQUINOL OXIDASE SUBUNIT I-RELATED"/>
    <property type="match status" value="1"/>
</dbReference>
<feature type="transmembrane region" description="Helical" evidence="12">
    <location>
        <begin position="417"/>
        <end position="438"/>
    </location>
</feature>
<feature type="transmembrane region" description="Helical" evidence="12">
    <location>
        <begin position="20"/>
        <end position="43"/>
    </location>
</feature>
<dbReference type="Pfam" id="PF01654">
    <property type="entry name" value="Cyt_bd_oxida_I"/>
    <property type="match status" value="1"/>
</dbReference>
<evidence type="ECO:0000256" key="10">
    <source>
        <dbReference type="ARBA" id="ARBA00023004"/>
    </source>
</evidence>
<reference evidence="14 15" key="1">
    <citation type="journal article" date="2019" name="J Genomics">
        <title>The Draft Genome of a Hydrogen-producing Cyanobacterium, Arthrospira platensis NIES-46.</title>
        <authorList>
            <person name="Suzuki S."/>
            <person name="Yamaguchi H."/>
            <person name="Kawachi M."/>
        </authorList>
    </citation>
    <scope>NUCLEOTIDE SEQUENCE [LARGE SCALE GENOMIC DNA]</scope>
    <source>
        <strain evidence="14 15">NIES-46</strain>
    </source>
</reference>
<name>A0A5M3T7J1_LIMPL</name>
<dbReference type="Proteomes" id="UP000326169">
    <property type="component" value="Unassembled WGS sequence"/>
</dbReference>
<keyword evidence="6 12" id="KW-0812">Transmembrane</keyword>
<feature type="transmembrane region" description="Helical" evidence="12">
    <location>
        <begin position="128"/>
        <end position="148"/>
    </location>
</feature>
<evidence type="ECO:0000256" key="13">
    <source>
        <dbReference type="SAM" id="MobiDB-lite"/>
    </source>
</evidence>
<gene>
    <name evidence="14" type="primary">cydA</name>
    <name evidence="14" type="ORF">NIES46_18180</name>
</gene>
<evidence type="ECO:0000256" key="3">
    <source>
        <dbReference type="ARBA" id="ARBA00022448"/>
    </source>
</evidence>
<keyword evidence="3 12" id="KW-0813">Transport</keyword>
<feature type="transmembrane region" description="Helical" evidence="12">
    <location>
        <begin position="55"/>
        <end position="74"/>
    </location>
</feature>
<feature type="region of interest" description="Disordered" evidence="13">
    <location>
        <begin position="460"/>
        <end position="479"/>
    </location>
</feature>
<comment type="subcellular location">
    <subcellularLocation>
        <location evidence="1">Cell membrane</location>
        <topology evidence="1">Multi-pass membrane protein</topology>
    </subcellularLocation>
</comment>
<evidence type="ECO:0000313" key="14">
    <source>
        <dbReference type="EMBL" id="GCE93766.1"/>
    </source>
</evidence>
<evidence type="ECO:0000256" key="6">
    <source>
        <dbReference type="ARBA" id="ARBA00022692"/>
    </source>
</evidence>
<keyword evidence="11 12" id="KW-0472">Membrane</keyword>
<feature type="transmembrane region" description="Helical" evidence="12">
    <location>
        <begin position="326"/>
        <end position="353"/>
    </location>
</feature>
<evidence type="ECO:0000313" key="15">
    <source>
        <dbReference type="Proteomes" id="UP000326169"/>
    </source>
</evidence>
<dbReference type="EMBL" id="BIMW01000078">
    <property type="protein sequence ID" value="GCE93766.1"/>
    <property type="molecule type" value="Genomic_DNA"/>
</dbReference>
<comment type="similarity">
    <text evidence="2 12">Belongs to the cytochrome ubiquinol oxidase subunit 1 family.</text>
</comment>
<protein>
    <submittedName>
        <fullName evidence="14">Cytochrome bd ubiquinol oxidase, subunit I</fullName>
    </submittedName>
</protein>
<feature type="compositionally biased region" description="Basic and acidic residues" evidence="13">
    <location>
        <begin position="470"/>
        <end position="479"/>
    </location>
</feature>
<feature type="transmembrane region" description="Helical" evidence="12">
    <location>
        <begin position="185"/>
        <end position="209"/>
    </location>
</feature>
<comment type="caution">
    <text evidence="14">The sequence shown here is derived from an EMBL/GenBank/DDBJ whole genome shotgun (WGS) entry which is preliminary data.</text>
</comment>
<evidence type="ECO:0000256" key="5">
    <source>
        <dbReference type="ARBA" id="ARBA00022617"/>
    </source>
</evidence>
<feature type="transmembrane region" description="Helical" evidence="12">
    <location>
        <begin position="365"/>
        <end position="383"/>
    </location>
</feature>
<evidence type="ECO:0000256" key="2">
    <source>
        <dbReference type="ARBA" id="ARBA00009819"/>
    </source>
</evidence>
<keyword evidence="7 12" id="KW-0479">Metal-binding</keyword>
<evidence type="ECO:0000256" key="4">
    <source>
        <dbReference type="ARBA" id="ARBA00022475"/>
    </source>
</evidence>
<feature type="transmembrane region" description="Helical" evidence="12">
    <location>
        <begin position="221"/>
        <end position="238"/>
    </location>
</feature>
<dbReference type="RefSeq" id="WP_006619267.1">
    <property type="nucleotide sequence ID" value="NZ_BIMW01000078.1"/>
</dbReference>
<keyword evidence="9 12" id="KW-1133">Transmembrane helix</keyword>